<feature type="compositionally biased region" description="Basic and acidic residues" evidence="1">
    <location>
        <begin position="101"/>
        <end position="111"/>
    </location>
</feature>
<sequence>MATASVTYQAGAFFLNVWCGGVTTRPPVCAPMRPCAHALIAGIREDLHERSVGQELDQPQLSGLGHIRATARPALHLRQNPAARSRENGIGPLRAGQEPADAEHHGLGGAR</sequence>
<dbReference type="AlphaFoldDB" id="A0A233S1X3"/>
<proteinExistence type="predicted"/>
<organism evidence="2 3">
    <name type="scientific">Streptomyces diastatochromogenes</name>
    <dbReference type="NCBI Taxonomy" id="42236"/>
    <lineage>
        <taxon>Bacteria</taxon>
        <taxon>Bacillati</taxon>
        <taxon>Actinomycetota</taxon>
        <taxon>Actinomycetes</taxon>
        <taxon>Kitasatosporales</taxon>
        <taxon>Streptomycetaceae</taxon>
        <taxon>Streptomyces</taxon>
    </lineage>
</organism>
<name>A0A233S1X3_STRDA</name>
<reference evidence="2 3" key="1">
    <citation type="submission" date="2016-07" db="EMBL/GenBank/DDBJ databases">
        <title>Draft genome of Streptomyces diastatochromogenes.</title>
        <authorList>
            <person name="Podduturi R."/>
            <person name="Lukassen M.B."/>
            <person name="Clausen N."/>
            <person name="Nielsen J.L."/>
            <person name="Jorgensen N.O."/>
        </authorList>
    </citation>
    <scope>NUCLEOTIDE SEQUENCE [LARGE SCALE GENOMIC DNA]</scope>
    <source>
        <strain evidence="2 3">DSM 40608</strain>
    </source>
</reference>
<evidence type="ECO:0000313" key="2">
    <source>
        <dbReference type="EMBL" id="OXY89658.1"/>
    </source>
</evidence>
<evidence type="ECO:0000313" key="3">
    <source>
        <dbReference type="Proteomes" id="UP000215483"/>
    </source>
</evidence>
<protein>
    <submittedName>
        <fullName evidence="2">Uncharacterized protein</fullName>
    </submittedName>
</protein>
<accession>A0A233S1X3</accession>
<keyword evidence="3" id="KW-1185">Reference proteome</keyword>
<dbReference type="Proteomes" id="UP000215483">
    <property type="component" value="Unassembled WGS sequence"/>
</dbReference>
<evidence type="ECO:0000256" key="1">
    <source>
        <dbReference type="SAM" id="MobiDB-lite"/>
    </source>
</evidence>
<feature type="region of interest" description="Disordered" evidence="1">
    <location>
        <begin position="73"/>
        <end position="111"/>
    </location>
</feature>
<dbReference type="EMBL" id="MCGQ01000042">
    <property type="protein sequence ID" value="OXY89658.1"/>
    <property type="molecule type" value="Genomic_DNA"/>
</dbReference>
<gene>
    <name evidence="2" type="ORF">BEK98_37220</name>
</gene>
<comment type="caution">
    <text evidence="2">The sequence shown here is derived from an EMBL/GenBank/DDBJ whole genome shotgun (WGS) entry which is preliminary data.</text>
</comment>